<dbReference type="InterPro" id="IPR010920">
    <property type="entry name" value="LSM_dom_sf"/>
</dbReference>
<evidence type="ECO:0000256" key="2">
    <source>
        <dbReference type="ARBA" id="ARBA00006850"/>
    </source>
</evidence>
<evidence type="ECO:0000256" key="1">
    <source>
        <dbReference type="ARBA" id="ARBA00004123"/>
    </source>
</evidence>
<reference evidence="11" key="1">
    <citation type="submission" date="2025-08" db="UniProtKB">
        <authorList>
            <consortium name="RefSeq"/>
        </authorList>
    </citation>
    <scope>IDENTIFICATION</scope>
</reference>
<keyword evidence="4" id="KW-0747">Spliceosome</keyword>
<evidence type="ECO:0000256" key="3">
    <source>
        <dbReference type="ARBA" id="ARBA00022664"/>
    </source>
</evidence>
<dbReference type="InterPro" id="IPR047575">
    <property type="entry name" value="Sm"/>
</dbReference>
<keyword evidence="8" id="KW-0687">Ribonucleoprotein</keyword>
<keyword evidence="5" id="KW-0694">RNA-binding</keyword>
<dbReference type="Proteomes" id="UP000694915">
    <property type="component" value="Linkage group LG1"/>
</dbReference>
<keyword evidence="6" id="KW-0508">mRNA splicing</keyword>
<name>A0ABM1UFP4_MICOH</name>
<gene>
    <name evidence="11" type="primary">Lsm7</name>
</gene>
<dbReference type="CDD" id="cd01729">
    <property type="entry name" value="LSm7"/>
    <property type="match status" value="1"/>
</dbReference>
<dbReference type="PANTHER" id="PTHR10553">
    <property type="entry name" value="SMALL NUCLEAR RIBONUCLEOPROTEIN"/>
    <property type="match status" value="1"/>
</dbReference>
<feature type="domain" description="Sm" evidence="9">
    <location>
        <begin position="24"/>
        <end position="104"/>
    </location>
</feature>
<comment type="similarity">
    <text evidence="2">Belongs to the snRNP Sm proteins family.</text>
</comment>
<evidence type="ECO:0000313" key="10">
    <source>
        <dbReference type="Proteomes" id="UP000694915"/>
    </source>
</evidence>
<evidence type="ECO:0000313" key="11">
    <source>
        <dbReference type="RefSeq" id="XP_026640806.1"/>
    </source>
</evidence>
<keyword evidence="3" id="KW-0507">mRNA processing</keyword>
<keyword evidence="7" id="KW-0539">Nucleus</keyword>
<evidence type="ECO:0000256" key="8">
    <source>
        <dbReference type="ARBA" id="ARBA00023274"/>
    </source>
</evidence>
<evidence type="ECO:0000256" key="7">
    <source>
        <dbReference type="ARBA" id="ARBA00023242"/>
    </source>
</evidence>
<dbReference type="InterPro" id="IPR001163">
    <property type="entry name" value="Sm_dom_euk/arc"/>
</dbReference>
<evidence type="ECO:0000259" key="9">
    <source>
        <dbReference type="PROSITE" id="PS52002"/>
    </source>
</evidence>
<organism evidence="10 11">
    <name type="scientific">Microtus ochrogaster</name>
    <name type="common">Prairie vole</name>
    <dbReference type="NCBI Taxonomy" id="79684"/>
    <lineage>
        <taxon>Eukaryota</taxon>
        <taxon>Metazoa</taxon>
        <taxon>Chordata</taxon>
        <taxon>Craniata</taxon>
        <taxon>Vertebrata</taxon>
        <taxon>Euteleostomi</taxon>
        <taxon>Mammalia</taxon>
        <taxon>Eutheria</taxon>
        <taxon>Euarchontoglires</taxon>
        <taxon>Glires</taxon>
        <taxon>Rodentia</taxon>
        <taxon>Myomorpha</taxon>
        <taxon>Muroidea</taxon>
        <taxon>Cricetidae</taxon>
        <taxon>Arvicolinae</taxon>
        <taxon>Microtus</taxon>
    </lineage>
</organism>
<comment type="subcellular location">
    <subcellularLocation>
        <location evidence="1">Nucleus</location>
    </subcellularLocation>
</comment>
<evidence type="ECO:0000256" key="6">
    <source>
        <dbReference type="ARBA" id="ARBA00023187"/>
    </source>
</evidence>
<proteinExistence type="inferred from homology"/>
<dbReference type="InterPro" id="IPR017132">
    <property type="entry name" value="Lsm7"/>
</dbReference>
<keyword evidence="10" id="KW-1185">Reference proteome</keyword>
<sequence length="117" mass="13188">MWEDCASLLNPATLQQDKEKKKKESILDLSKYIDKTIRVKFQGGREASGILKGFDPLLNLVLDGTIEYMRDPDDQYKLTEDTRQLGLVVCRGTSVVLICPQDGMEAIPNPFVQQQDA</sequence>
<dbReference type="PROSITE" id="PS52002">
    <property type="entry name" value="SM"/>
    <property type="match status" value="1"/>
</dbReference>
<evidence type="ECO:0000256" key="4">
    <source>
        <dbReference type="ARBA" id="ARBA00022728"/>
    </source>
</evidence>
<dbReference type="PANTHER" id="PTHR10553:SF5">
    <property type="entry name" value="U6 SNRNA-ASSOCIATED SM-LIKE PROTEIN LSM7"/>
    <property type="match status" value="1"/>
</dbReference>
<evidence type="ECO:0000256" key="5">
    <source>
        <dbReference type="ARBA" id="ARBA00022884"/>
    </source>
</evidence>
<dbReference type="InterPro" id="IPR044641">
    <property type="entry name" value="Lsm7/SmG-like"/>
</dbReference>
<dbReference type="SMART" id="SM00651">
    <property type="entry name" value="Sm"/>
    <property type="match status" value="1"/>
</dbReference>
<dbReference type="Pfam" id="PF01423">
    <property type="entry name" value="LSM"/>
    <property type="match status" value="1"/>
</dbReference>
<accession>A0ABM1UFP4</accession>
<dbReference type="GeneID" id="101988158"/>
<dbReference type="SUPFAM" id="SSF50182">
    <property type="entry name" value="Sm-like ribonucleoproteins"/>
    <property type="match status" value="1"/>
</dbReference>
<dbReference type="RefSeq" id="XP_026640806.1">
    <property type="nucleotide sequence ID" value="XM_026785005.1"/>
</dbReference>
<dbReference type="PIRSF" id="PIRSF037188">
    <property type="entry name" value="U6_snRNA_Lsm7"/>
    <property type="match status" value="1"/>
</dbReference>
<dbReference type="Gene3D" id="2.30.30.100">
    <property type="match status" value="1"/>
</dbReference>
<protein>
    <submittedName>
        <fullName evidence="11">U6 snRNA-associated Sm-like protein LSm7 isoform X1</fullName>
    </submittedName>
</protein>